<evidence type="ECO:0000313" key="2">
    <source>
        <dbReference type="EMBL" id="PLW44503.1"/>
    </source>
</evidence>
<name>A0A2N5V3F2_9BASI</name>
<protein>
    <submittedName>
        <fullName evidence="2">Uncharacterized protein</fullName>
    </submittedName>
</protein>
<dbReference type="EMBL" id="PGCI01000057">
    <property type="protein sequence ID" value="PLW44503.1"/>
    <property type="molecule type" value="Genomic_DNA"/>
</dbReference>
<reference evidence="2 3" key="1">
    <citation type="submission" date="2017-11" db="EMBL/GenBank/DDBJ databases">
        <title>De novo assembly and phasing of dikaryotic genomes from two isolates of Puccinia coronata f. sp. avenae, the causal agent of oat crown rust.</title>
        <authorList>
            <person name="Miller M.E."/>
            <person name="Zhang Y."/>
            <person name="Omidvar V."/>
            <person name="Sperschneider J."/>
            <person name="Schwessinger B."/>
            <person name="Raley C."/>
            <person name="Palmer J.M."/>
            <person name="Garnica D."/>
            <person name="Upadhyaya N."/>
            <person name="Rathjen J."/>
            <person name="Taylor J.M."/>
            <person name="Park R.F."/>
            <person name="Dodds P.N."/>
            <person name="Hirsch C.D."/>
            <person name="Kianian S.F."/>
            <person name="Figueroa M."/>
        </authorList>
    </citation>
    <scope>NUCLEOTIDE SEQUENCE [LARGE SCALE GENOMIC DNA]</scope>
    <source>
        <strain evidence="2">12SD80</strain>
    </source>
</reference>
<feature type="compositionally biased region" description="Pro residues" evidence="1">
    <location>
        <begin position="10"/>
        <end position="19"/>
    </location>
</feature>
<organism evidence="2 3">
    <name type="scientific">Puccinia coronata f. sp. avenae</name>
    <dbReference type="NCBI Taxonomy" id="200324"/>
    <lineage>
        <taxon>Eukaryota</taxon>
        <taxon>Fungi</taxon>
        <taxon>Dikarya</taxon>
        <taxon>Basidiomycota</taxon>
        <taxon>Pucciniomycotina</taxon>
        <taxon>Pucciniomycetes</taxon>
        <taxon>Pucciniales</taxon>
        <taxon>Pucciniaceae</taxon>
        <taxon>Puccinia</taxon>
    </lineage>
</organism>
<accession>A0A2N5V3F2</accession>
<dbReference type="Proteomes" id="UP000235392">
    <property type="component" value="Unassembled WGS sequence"/>
</dbReference>
<evidence type="ECO:0000313" key="3">
    <source>
        <dbReference type="Proteomes" id="UP000235392"/>
    </source>
</evidence>
<proteinExistence type="predicted"/>
<comment type="caution">
    <text evidence="2">The sequence shown here is derived from an EMBL/GenBank/DDBJ whole genome shotgun (WGS) entry which is preliminary data.</text>
</comment>
<sequence length="147" mass="15982">MARIYHLSNKPPPPPPPPENSSAPSRELPSNKTLSNNVQNSSELPSSNLENSSAQSNGALNSNIPRLTSSPPKPKLLPRANNSWEPMRKLPSYLQPRENFPLAPLPPSDQLLSSTQPPAAAGIRYQPKHTQVLATSMTIQTEMGSRC</sequence>
<gene>
    <name evidence="2" type="ORF">PCASD_11502</name>
</gene>
<feature type="region of interest" description="Disordered" evidence="1">
    <location>
        <begin position="1"/>
        <end position="116"/>
    </location>
</feature>
<feature type="compositionally biased region" description="Low complexity" evidence="1">
    <location>
        <begin position="40"/>
        <end position="53"/>
    </location>
</feature>
<feature type="compositionally biased region" description="Polar residues" evidence="1">
    <location>
        <begin position="20"/>
        <end position="39"/>
    </location>
</feature>
<feature type="compositionally biased region" description="Polar residues" evidence="1">
    <location>
        <begin position="54"/>
        <end position="64"/>
    </location>
</feature>
<dbReference type="AlphaFoldDB" id="A0A2N5V3F2"/>
<evidence type="ECO:0000256" key="1">
    <source>
        <dbReference type="SAM" id="MobiDB-lite"/>
    </source>
</evidence>